<dbReference type="EMBL" id="MOAZ01000008">
    <property type="protein sequence ID" value="ROM52901.1"/>
    <property type="molecule type" value="Genomic_DNA"/>
</dbReference>
<dbReference type="AlphaFoldDB" id="A0A423F9N7"/>
<gene>
    <name evidence="2" type="ORF">BK649_12530</name>
</gene>
<comment type="caution">
    <text evidence="2">The sequence shown here is derived from an EMBL/GenBank/DDBJ whole genome shotgun (WGS) entry which is preliminary data.</text>
</comment>
<dbReference type="Gene3D" id="3.40.50.1820">
    <property type="entry name" value="alpha/beta hydrolase"/>
    <property type="match status" value="1"/>
</dbReference>
<dbReference type="PANTHER" id="PTHR35560:SF3">
    <property type="entry name" value="PEPTIDASE S9 PROLYL OLIGOPEPTIDASE CATALYTIC DOMAIN-CONTAINING PROTEIN"/>
    <property type="match status" value="1"/>
</dbReference>
<evidence type="ECO:0008006" key="4">
    <source>
        <dbReference type="Google" id="ProtNLM"/>
    </source>
</evidence>
<accession>A0A423F9N7</accession>
<dbReference type="Proteomes" id="UP000283389">
    <property type="component" value="Unassembled WGS sequence"/>
</dbReference>
<keyword evidence="1" id="KW-0732">Signal</keyword>
<evidence type="ECO:0000313" key="3">
    <source>
        <dbReference type="Proteomes" id="UP000283389"/>
    </source>
</evidence>
<dbReference type="SUPFAM" id="SSF53474">
    <property type="entry name" value="alpha/beta-Hydrolases"/>
    <property type="match status" value="1"/>
</dbReference>
<dbReference type="RefSeq" id="WP_123475713.1">
    <property type="nucleotide sequence ID" value="NZ_MOAZ01000008.1"/>
</dbReference>
<reference evidence="2 3" key="1">
    <citation type="submission" date="2016-10" db="EMBL/GenBank/DDBJ databases">
        <title>Comparative genome analysis of multiple Pseudomonas spp. focuses on biocontrol and plant growth promoting traits.</title>
        <authorList>
            <person name="Tao X.-Y."/>
            <person name="Taylor C.G."/>
        </authorList>
    </citation>
    <scope>NUCLEOTIDE SEQUENCE [LARGE SCALE GENOMIC DNA]</scope>
    <source>
        <strain evidence="2 3">36C8</strain>
    </source>
</reference>
<name>A0A423F9N7_9PSED</name>
<sequence length="329" mass="36148">MNKRLGLLLGLLVTCSTFAAGPVVKEHGVKEVSPDRFQLKAGDLSLGLSQDWTKPLPQVTRALIIVHGRLRNAQTYLQSGEDAAEHAGQATHTLVIAPQFLNESDVKRNHLDNQLLHWNGNDWMAGEPSTGPGQISSYGALDQIIKHLGNRKLFPALKEIVVAGHSGGGQVVQRFALTGHDHPTLQTEGISLRYVVANPSSYAYFTPQRPVKFDTASCPGFNDWKYGLQNLPAYAKGQSAEQLEQAYVSRNITYLLGQQDTDPNHPALDKSCAAETQGAYRLIRGHNYFDYLKQRHPQLSHHLVEVPGVGHNGDGMFTSPEGQTVLFTQ</sequence>
<dbReference type="InterPro" id="IPR029058">
    <property type="entry name" value="AB_hydrolase_fold"/>
</dbReference>
<proteinExistence type="predicted"/>
<evidence type="ECO:0000313" key="2">
    <source>
        <dbReference type="EMBL" id="ROM52901.1"/>
    </source>
</evidence>
<feature type="chain" id="PRO_5019456824" description="Alpha/beta hydrolase" evidence="1">
    <location>
        <begin position="20"/>
        <end position="329"/>
    </location>
</feature>
<protein>
    <recommendedName>
        <fullName evidence="4">Alpha/beta hydrolase</fullName>
    </recommendedName>
</protein>
<dbReference type="PANTHER" id="PTHR35560">
    <property type="entry name" value="BLL0132 PROTEIN"/>
    <property type="match status" value="1"/>
</dbReference>
<feature type="signal peptide" evidence="1">
    <location>
        <begin position="1"/>
        <end position="19"/>
    </location>
</feature>
<evidence type="ECO:0000256" key="1">
    <source>
        <dbReference type="SAM" id="SignalP"/>
    </source>
</evidence>
<organism evidence="2 3">
    <name type="scientific">Pseudomonas canadensis</name>
    <dbReference type="NCBI Taxonomy" id="915099"/>
    <lineage>
        <taxon>Bacteria</taxon>
        <taxon>Pseudomonadati</taxon>
        <taxon>Pseudomonadota</taxon>
        <taxon>Gammaproteobacteria</taxon>
        <taxon>Pseudomonadales</taxon>
        <taxon>Pseudomonadaceae</taxon>
        <taxon>Pseudomonas</taxon>
    </lineage>
</organism>